<feature type="transmembrane region" description="Helical" evidence="3">
    <location>
        <begin position="152"/>
        <end position="170"/>
    </location>
</feature>
<dbReference type="Proteomes" id="UP000037326">
    <property type="component" value="Unassembled WGS sequence"/>
</dbReference>
<dbReference type="InterPro" id="IPR050109">
    <property type="entry name" value="HTH-type_TetR-like_transc_reg"/>
</dbReference>
<dbReference type="Pfam" id="PF14246">
    <property type="entry name" value="TetR_C_7"/>
    <property type="match status" value="1"/>
</dbReference>
<dbReference type="PROSITE" id="PS50977">
    <property type="entry name" value="HTH_TETR_2"/>
    <property type="match status" value="1"/>
</dbReference>
<evidence type="ECO:0000259" key="4">
    <source>
        <dbReference type="PROSITE" id="PS50977"/>
    </source>
</evidence>
<dbReference type="RefSeq" id="WP_049668149.1">
    <property type="nucleotide sequence ID" value="NZ_JBIVOC010000030.1"/>
</dbReference>
<dbReference type="Gene3D" id="1.10.357.10">
    <property type="entry name" value="Tetracycline Repressor, domain 2"/>
    <property type="match status" value="1"/>
</dbReference>
<dbReference type="PRINTS" id="PR00455">
    <property type="entry name" value="HTHTETR"/>
</dbReference>
<dbReference type="EMBL" id="LFXJ01000010">
    <property type="protein sequence ID" value="KMY29244.1"/>
    <property type="molecule type" value="Genomic_DNA"/>
</dbReference>
<comment type="caution">
    <text evidence="5">The sequence shown here is derived from an EMBL/GenBank/DDBJ whole genome shotgun (WGS) entry which is preliminary data.</text>
</comment>
<dbReference type="InterPro" id="IPR039536">
    <property type="entry name" value="TetR_C_Proteobacteria"/>
</dbReference>
<dbReference type="PANTHER" id="PTHR30055">
    <property type="entry name" value="HTH-TYPE TRANSCRIPTIONAL REGULATOR RUTR"/>
    <property type="match status" value="1"/>
</dbReference>
<reference evidence="6" key="1">
    <citation type="submission" date="2015-07" db="EMBL/GenBank/DDBJ databases">
        <authorList>
            <consortium name="Consortium for Microbial Forensics and Genomics (microFORGE)"/>
            <person name="Knight B.M."/>
            <person name="Roberts D.P."/>
            <person name="Lin D."/>
            <person name="Hari K."/>
            <person name="Fletcher J."/>
            <person name="Melcher U."/>
            <person name="Blagden T."/>
            <person name="Winegar R.A."/>
        </authorList>
    </citation>
    <scope>NUCLEOTIDE SEQUENCE [LARGE SCALE GENOMIC DNA]</scope>
    <source>
        <strain evidence="6">DSM 23493</strain>
    </source>
</reference>
<evidence type="ECO:0000256" key="2">
    <source>
        <dbReference type="PROSITE-ProRule" id="PRU00335"/>
    </source>
</evidence>
<dbReference type="OrthoDB" id="277085at2"/>
<organism evidence="5 6">
    <name type="scientific">Lysinibacillus xylanilyticus</name>
    <dbReference type="NCBI Taxonomy" id="582475"/>
    <lineage>
        <taxon>Bacteria</taxon>
        <taxon>Bacillati</taxon>
        <taxon>Bacillota</taxon>
        <taxon>Bacilli</taxon>
        <taxon>Bacillales</taxon>
        <taxon>Bacillaceae</taxon>
        <taxon>Lysinibacillus</taxon>
    </lineage>
</organism>
<evidence type="ECO:0000313" key="5">
    <source>
        <dbReference type="EMBL" id="KMY29244.1"/>
    </source>
</evidence>
<sequence>MAKLKTREKILNAALTLFGEKGFAGTSTREIAERAGVNHITLFRHFGNKENLFRESVISHKTDRDYFPKVEEAFTGDIKHDLKILAQAYFEENIPVKETIWVLMREIQQDKEFEKMFFEYPNKLFHHLENYLIKLHEQGKIPKGNFKYTANFFYSLLSSILVFQLTLPYINEHINPDIDEMIDEVVHLFTLSLYNPKES</sequence>
<dbReference type="PANTHER" id="PTHR30055:SF226">
    <property type="entry name" value="HTH-TYPE TRANSCRIPTIONAL REGULATOR PKSA"/>
    <property type="match status" value="1"/>
</dbReference>
<protein>
    <recommendedName>
        <fullName evidence="4">HTH tetR-type domain-containing protein</fullName>
    </recommendedName>
</protein>
<dbReference type="GO" id="GO:0003700">
    <property type="term" value="F:DNA-binding transcription factor activity"/>
    <property type="evidence" value="ECO:0007669"/>
    <property type="project" value="TreeGrafter"/>
</dbReference>
<feature type="domain" description="HTH tetR-type" evidence="4">
    <location>
        <begin position="4"/>
        <end position="64"/>
    </location>
</feature>
<evidence type="ECO:0000256" key="3">
    <source>
        <dbReference type="SAM" id="Phobius"/>
    </source>
</evidence>
<accession>A0A0K9F3S2</accession>
<gene>
    <name evidence="5" type="ORF">ACZ11_19235</name>
</gene>
<dbReference type="GO" id="GO:0000976">
    <property type="term" value="F:transcription cis-regulatory region binding"/>
    <property type="evidence" value="ECO:0007669"/>
    <property type="project" value="TreeGrafter"/>
</dbReference>
<evidence type="ECO:0000313" key="6">
    <source>
        <dbReference type="Proteomes" id="UP000037326"/>
    </source>
</evidence>
<dbReference type="SUPFAM" id="SSF48498">
    <property type="entry name" value="Tetracyclin repressor-like, C-terminal domain"/>
    <property type="match status" value="1"/>
</dbReference>
<dbReference type="SUPFAM" id="SSF46689">
    <property type="entry name" value="Homeodomain-like"/>
    <property type="match status" value="1"/>
</dbReference>
<keyword evidence="3" id="KW-1133">Transmembrane helix</keyword>
<dbReference type="InterPro" id="IPR001647">
    <property type="entry name" value="HTH_TetR"/>
</dbReference>
<proteinExistence type="predicted"/>
<dbReference type="GeneID" id="96600346"/>
<dbReference type="Pfam" id="PF00440">
    <property type="entry name" value="TetR_N"/>
    <property type="match status" value="1"/>
</dbReference>
<evidence type="ECO:0000256" key="1">
    <source>
        <dbReference type="ARBA" id="ARBA00023125"/>
    </source>
</evidence>
<name>A0A0K9F3S2_9BACI</name>
<dbReference type="InterPro" id="IPR036271">
    <property type="entry name" value="Tet_transcr_reg_TetR-rel_C_sf"/>
</dbReference>
<dbReference type="AlphaFoldDB" id="A0A0K9F3S2"/>
<dbReference type="PATRIC" id="fig|582475.4.peg.2913"/>
<keyword evidence="3" id="KW-0812">Transmembrane</keyword>
<keyword evidence="1 2" id="KW-0238">DNA-binding</keyword>
<feature type="DNA-binding region" description="H-T-H motif" evidence="2">
    <location>
        <begin position="27"/>
        <end position="46"/>
    </location>
</feature>
<dbReference type="InterPro" id="IPR009057">
    <property type="entry name" value="Homeodomain-like_sf"/>
</dbReference>
<keyword evidence="3" id="KW-0472">Membrane</keyword>